<dbReference type="EMBL" id="CP002130">
    <property type="protein sequence ID" value="AEI88836.1"/>
    <property type="molecule type" value="Genomic_DNA"/>
</dbReference>
<evidence type="ECO:0000256" key="11">
    <source>
        <dbReference type="ARBA" id="ARBA00069325"/>
    </source>
</evidence>
<keyword evidence="13" id="KW-0413">Isomerase</keyword>
<dbReference type="GO" id="GO:0051075">
    <property type="term" value="F:S-adenosylmethionine:tRNA ribosyltransferase-isomerase activity"/>
    <property type="evidence" value="ECO:0007669"/>
    <property type="project" value="UniProtKB-EC"/>
</dbReference>
<protein>
    <recommendedName>
        <fullName evidence="11">S-adenosylmethionine:tRNA ribosyltransferase-isomerase</fullName>
        <ecNumber evidence="10">2.4.99.17</ecNumber>
    </recommendedName>
    <alternativeName>
        <fullName evidence="12">Queuosine biosynthesis protein QueA</fullName>
    </alternativeName>
</protein>
<dbReference type="SUPFAM" id="SSF111337">
    <property type="entry name" value="QueA-like"/>
    <property type="match status" value="1"/>
</dbReference>
<keyword evidence="5 13" id="KW-0808">Transferase</keyword>
<keyword evidence="7" id="KW-0671">Queuosine biosynthesis</keyword>
<comment type="catalytic activity">
    <reaction evidence="8">
        <text>7-aminomethyl-7-carbaguanosine(34) in tRNA + S-adenosyl-L-methionine = epoxyqueuosine(34) in tRNA + adenine + L-methionine + 2 H(+)</text>
        <dbReference type="Rhea" id="RHEA:32155"/>
        <dbReference type="Rhea" id="RHEA-COMP:10342"/>
        <dbReference type="Rhea" id="RHEA-COMP:18582"/>
        <dbReference type="ChEBI" id="CHEBI:15378"/>
        <dbReference type="ChEBI" id="CHEBI:16708"/>
        <dbReference type="ChEBI" id="CHEBI:57844"/>
        <dbReference type="ChEBI" id="CHEBI:59789"/>
        <dbReference type="ChEBI" id="CHEBI:82833"/>
        <dbReference type="ChEBI" id="CHEBI:194443"/>
        <dbReference type="EC" id="2.4.99.17"/>
    </reaction>
</comment>
<dbReference type="KEGG" id="mmn:midi_00531"/>
<comment type="similarity">
    <text evidence="9">Belongs to the QueA family.</text>
</comment>
<gene>
    <name evidence="13" type="ordered locus">midi_00531</name>
</gene>
<evidence type="ECO:0000256" key="1">
    <source>
        <dbReference type="ARBA" id="ARBA00004496"/>
    </source>
</evidence>
<keyword evidence="14" id="KW-1185">Reference proteome</keyword>
<evidence type="ECO:0000256" key="2">
    <source>
        <dbReference type="ARBA" id="ARBA00004691"/>
    </source>
</evidence>
<evidence type="ECO:0000256" key="5">
    <source>
        <dbReference type="ARBA" id="ARBA00022679"/>
    </source>
</evidence>
<comment type="pathway">
    <text evidence="2">tRNA modification; tRNA-queuosine biosynthesis.</text>
</comment>
<dbReference type="STRING" id="696127.midi_00531"/>
<evidence type="ECO:0000256" key="10">
    <source>
        <dbReference type="ARBA" id="ARBA00066503"/>
    </source>
</evidence>
<comment type="subcellular location">
    <subcellularLocation>
        <location evidence="1">Cytoplasm</location>
    </subcellularLocation>
</comment>
<evidence type="ECO:0000256" key="3">
    <source>
        <dbReference type="ARBA" id="ARBA00011245"/>
    </source>
</evidence>
<accession>F7XVY7</accession>
<evidence type="ECO:0000256" key="6">
    <source>
        <dbReference type="ARBA" id="ARBA00022691"/>
    </source>
</evidence>
<dbReference type="NCBIfam" id="TIGR00113">
    <property type="entry name" value="queA"/>
    <property type="match status" value="1"/>
</dbReference>
<proteinExistence type="inferred from homology"/>
<evidence type="ECO:0000256" key="12">
    <source>
        <dbReference type="ARBA" id="ARBA00076160"/>
    </source>
</evidence>
<comment type="subunit">
    <text evidence="3">Monomer.</text>
</comment>
<organism evidence="13 14">
    <name type="scientific">Midichloria mitochondrii (strain IricVA)</name>
    <dbReference type="NCBI Taxonomy" id="696127"/>
    <lineage>
        <taxon>Bacteria</taxon>
        <taxon>Pseudomonadati</taxon>
        <taxon>Pseudomonadota</taxon>
        <taxon>Alphaproteobacteria</taxon>
        <taxon>Rickettsiales</taxon>
        <taxon>Candidatus Midichloriaceae</taxon>
        <taxon>Candidatus Midichloria</taxon>
    </lineage>
</organism>
<dbReference type="AlphaFoldDB" id="F7XVY7"/>
<dbReference type="PANTHER" id="PTHR30307">
    <property type="entry name" value="S-ADENOSYLMETHIONINE:TRNA RIBOSYLTRANSFERASE-ISOMERASE"/>
    <property type="match status" value="1"/>
</dbReference>
<dbReference type="GO" id="GO:0008616">
    <property type="term" value="P:tRNA queuosine(34) biosynthetic process"/>
    <property type="evidence" value="ECO:0007669"/>
    <property type="project" value="UniProtKB-KW"/>
</dbReference>
<evidence type="ECO:0000313" key="14">
    <source>
        <dbReference type="Proteomes" id="UP000006639"/>
    </source>
</evidence>
<dbReference type="GO" id="GO:0005737">
    <property type="term" value="C:cytoplasm"/>
    <property type="evidence" value="ECO:0007669"/>
    <property type="project" value="UniProtKB-SubCell"/>
</dbReference>
<name>F7XVY7_MIDMI</name>
<dbReference type="Proteomes" id="UP000006639">
    <property type="component" value="Chromosome"/>
</dbReference>
<dbReference type="InterPro" id="IPR036100">
    <property type="entry name" value="QueA_sf"/>
</dbReference>
<evidence type="ECO:0000256" key="8">
    <source>
        <dbReference type="ARBA" id="ARBA00052751"/>
    </source>
</evidence>
<reference evidence="13 14" key="1">
    <citation type="journal article" date="2011" name="Mol. Biol. Evol.">
        <title>Phylogenomic evidence for the presence of a flagellum and cbb3 oxidase in the free-living mitochondrial ancestor.</title>
        <authorList>
            <person name="Sassera D."/>
            <person name="Lo N."/>
            <person name="Epis S."/>
            <person name="D'Auria G."/>
            <person name="Montagna M."/>
            <person name="Comandatore F."/>
            <person name="Horner D."/>
            <person name="Pereto J."/>
            <person name="Luciano A.M."/>
            <person name="Franciosi F."/>
            <person name="Ferri E."/>
            <person name="Crotti E."/>
            <person name="Bazzocchi C."/>
            <person name="Daffonchio D."/>
            <person name="Sacchi L."/>
            <person name="Moya A."/>
            <person name="Latorre A."/>
            <person name="Bandi C."/>
        </authorList>
    </citation>
    <scope>NUCLEOTIDE SEQUENCE [LARGE SCALE GENOMIC DNA]</scope>
    <source>
        <strain evidence="13 14">IricVA</strain>
    </source>
</reference>
<dbReference type="HOGENOM" id="CLU_039110_3_0_5"/>
<dbReference type="Pfam" id="PF02547">
    <property type="entry name" value="Queuosine_synth"/>
    <property type="match status" value="1"/>
</dbReference>
<dbReference type="Gene3D" id="3.40.1780.10">
    <property type="entry name" value="QueA-like"/>
    <property type="match status" value="1"/>
</dbReference>
<evidence type="ECO:0000256" key="9">
    <source>
        <dbReference type="ARBA" id="ARBA00061210"/>
    </source>
</evidence>
<evidence type="ECO:0000256" key="7">
    <source>
        <dbReference type="ARBA" id="ARBA00022785"/>
    </source>
</evidence>
<dbReference type="EC" id="2.4.99.17" evidence="10"/>
<evidence type="ECO:0000256" key="4">
    <source>
        <dbReference type="ARBA" id="ARBA00022490"/>
    </source>
</evidence>
<dbReference type="InterPro" id="IPR042118">
    <property type="entry name" value="QueA_dom1"/>
</dbReference>
<dbReference type="FunFam" id="3.40.1780.10:FF:000001">
    <property type="entry name" value="S-adenosylmethionine:tRNA ribosyltransferase-isomerase"/>
    <property type="match status" value="1"/>
</dbReference>
<keyword evidence="6" id="KW-0949">S-adenosyl-L-methionine</keyword>
<sequence>MPLPPYIKRENAHSNDFDSYQTVYSKRYGTFAAPTAGLHFTQNLLEKIAQKGVNIQFLTLHVGLGTFAPIKTQNIEEHKMHTENFILNQSVCEAVNYAKQNGNKVICVGTTTMRVLESVAVNNMVTPQIGETDIFIKPGHKFQIADALITNFHLPKSTLLVLVSAFIGNTNVDKVYQYAIEQKYRFFSYGDACYFSKPT</sequence>
<dbReference type="InterPro" id="IPR003699">
    <property type="entry name" value="QueA"/>
</dbReference>
<evidence type="ECO:0000313" key="13">
    <source>
        <dbReference type="EMBL" id="AEI88836.1"/>
    </source>
</evidence>
<keyword evidence="4" id="KW-0963">Cytoplasm</keyword>
<dbReference type="PANTHER" id="PTHR30307:SF0">
    <property type="entry name" value="S-ADENOSYLMETHIONINE:TRNA RIBOSYLTRANSFERASE-ISOMERASE"/>
    <property type="match status" value="1"/>
</dbReference>